<organism evidence="9">
    <name type="scientific">Arion vulgaris</name>
    <dbReference type="NCBI Taxonomy" id="1028688"/>
    <lineage>
        <taxon>Eukaryota</taxon>
        <taxon>Metazoa</taxon>
        <taxon>Spiralia</taxon>
        <taxon>Lophotrochozoa</taxon>
        <taxon>Mollusca</taxon>
        <taxon>Gastropoda</taxon>
        <taxon>Heterobranchia</taxon>
        <taxon>Euthyneura</taxon>
        <taxon>Panpulmonata</taxon>
        <taxon>Eupulmonata</taxon>
        <taxon>Stylommatophora</taxon>
        <taxon>Helicina</taxon>
        <taxon>Arionoidea</taxon>
        <taxon>Arionidae</taxon>
        <taxon>Arion</taxon>
    </lineage>
</organism>
<evidence type="ECO:0000256" key="4">
    <source>
        <dbReference type="ARBA" id="ARBA00022840"/>
    </source>
</evidence>
<keyword evidence="1" id="KW-0813">Transport</keyword>
<evidence type="ECO:0000259" key="8">
    <source>
        <dbReference type="PROSITE" id="PS50929"/>
    </source>
</evidence>
<dbReference type="GO" id="GO:0005524">
    <property type="term" value="F:ATP binding"/>
    <property type="evidence" value="ECO:0007669"/>
    <property type="project" value="UniProtKB-KW"/>
</dbReference>
<evidence type="ECO:0000256" key="3">
    <source>
        <dbReference type="ARBA" id="ARBA00022741"/>
    </source>
</evidence>
<proteinExistence type="predicted"/>
<protein>
    <recommendedName>
        <fullName evidence="8">ABC transmembrane type-1 domain-containing protein</fullName>
    </recommendedName>
</protein>
<feature type="non-terminal residue" evidence="9">
    <location>
        <position position="1"/>
    </location>
</feature>
<dbReference type="GO" id="GO:0140359">
    <property type="term" value="F:ABC-type transporter activity"/>
    <property type="evidence" value="ECO:0007669"/>
    <property type="project" value="InterPro"/>
</dbReference>
<dbReference type="PANTHER" id="PTHR24223">
    <property type="entry name" value="ATP-BINDING CASSETTE SUB-FAMILY C"/>
    <property type="match status" value="1"/>
</dbReference>
<reference evidence="9" key="1">
    <citation type="submission" date="2014-12" db="EMBL/GenBank/DDBJ databases">
        <title>Insight into the proteome of Arion vulgaris.</title>
        <authorList>
            <person name="Aradska J."/>
            <person name="Bulat T."/>
            <person name="Smidak R."/>
            <person name="Sarate P."/>
            <person name="Gangsoo J."/>
            <person name="Sialana F."/>
            <person name="Bilban M."/>
            <person name="Lubec G."/>
        </authorList>
    </citation>
    <scope>NUCLEOTIDE SEQUENCE</scope>
    <source>
        <tissue evidence="9">Skin</tissue>
    </source>
</reference>
<evidence type="ECO:0000256" key="2">
    <source>
        <dbReference type="ARBA" id="ARBA00022692"/>
    </source>
</evidence>
<keyword evidence="2 7" id="KW-0812">Transmembrane</keyword>
<dbReference type="GO" id="GO:0016020">
    <property type="term" value="C:membrane"/>
    <property type="evidence" value="ECO:0007669"/>
    <property type="project" value="InterPro"/>
</dbReference>
<keyword evidence="3" id="KW-0547">Nucleotide-binding</keyword>
<dbReference type="EMBL" id="HACG01008081">
    <property type="protein sequence ID" value="CEK54946.1"/>
    <property type="molecule type" value="Transcribed_RNA"/>
</dbReference>
<dbReference type="InterPro" id="IPR050173">
    <property type="entry name" value="ABC_transporter_C-like"/>
</dbReference>
<evidence type="ECO:0000256" key="5">
    <source>
        <dbReference type="ARBA" id="ARBA00022989"/>
    </source>
</evidence>
<evidence type="ECO:0000256" key="6">
    <source>
        <dbReference type="ARBA" id="ARBA00023136"/>
    </source>
</evidence>
<name>A0A0B6YGR6_9EUPU</name>
<gene>
    <name evidence="9" type="primary">ORF23991</name>
</gene>
<feature type="transmembrane region" description="Helical" evidence="7">
    <location>
        <begin position="6"/>
        <end position="28"/>
    </location>
</feature>
<feature type="non-terminal residue" evidence="9">
    <location>
        <position position="81"/>
    </location>
</feature>
<dbReference type="SUPFAM" id="SSF90123">
    <property type="entry name" value="ABC transporter transmembrane region"/>
    <property type="match status" value="1"/>
</dbReference>
<sequence length="81" mass="9165">YVSPWFLLAAVPLAALFFFLMIVFHICIRQLKCLDNITRSPVISHIGTSIQGLTCIHAYRKTGEFVRKHCELLNANSVAVF</sequence>
<dbReference type="PANTHER" id="PTHR24223:SF447">
    <property type="entry name" value="MULTIDRUG RESISTANCE-ASSOCIATED PROTEIN 5"/>
    <property type="match status" value="1"/>
</dbReference>
<keyword evidence="5 7" id="KW-1133">Transmembrane helix</keyword>
<dbReference type="AlphaFoldDB" id="A0A0B6YGR6"/>
<dbReference type="InterPro" id="IPR036640">
    <property type="entry name" value="ABC1_TM_sf"/>
</dbReference>
<dbReference type="Gene3D" id="1.20.1560.10">
    <property type="entry name" value="ABC transporter type 1, transmembrane domain"/>
    <property type="match status" value="1"/>
</dbReference>
<keyword evidence="4" id="KW-0067">ATP-binding</keyword>
<feature type="domain" description="ABC transmembrane type-1" evidence="8">
    <location>
        <begin position="1"/>
        <end position="81"/>
    </location>
</feature>
<dbReference type="InterPro" id="IPR011527">
    <property type="entry name" value="ABC1_TM_dom"/>
</dbReference>
<evidence type="ECO:0000313" key="9">
    <source>
        <dbReference type="EMBL" id="CEK54946.1"/>
    </source>
</evidence>
<evidence type="ECO:0000256" key="1">
    <source>
        <dbReference type="ARBA" id="ARBA00022448"/>
    </source>
</evidence>
<dbReference type="PROSITE" id="PS50929">
    <property type="entry name" value="ABC_TM1F"/>
    <property type="match status" value="1"/>
</dbReference>
<evidence type="ECO:0000256" key="7">
    <source>
        <dbReference type="SAM" id="Phobius"/>
    </source>
</evidence>
<dbReference type="Pfam" id="PF00664">
    <property type="entry name" value="ABC_membrane"/>
    <property type="match status" value="1"/>
</dbReference>
<accession>A0A0B6YGR6</accession>
<keyword evidence="6 7" id="KW-0472">Membrane</keyword>